<evidence type="ECO:0008006" key="4">
    <source>
        <dbReference type="Google" id="ProtNLM"/>
    </source>
</evidence>
<sequence>MQKRRGWWTTHTLPHILVTVVIGWRLKSLLNNIDNGCIELHYKILQLLTHPRYAVDGTNDPGHILLQRRELNLAVLGHDFLTQIRVACKVLTVLGWELYVDGTPRLVRNVRETIRHLRFQCVDHQIYILGLAYYLSHIVGALTIW</sequence>
<keyword evidence="2" id="KW-0732">Signal</keyword>
<reference evidence="3" key="1">
    <citation type="journal article" date="2016" name="Gigascience">
        <title>De novo construction of an expanded transcriptome assembly for the western tarnished plant bug, Lygus hesperus.</title>
        <authorList>
            <person name="Tassone E.E."/>
            <person name="Geib S.M."/>
            <person name="Hall B."/>
            <person name="Fabrick J.A."/>
            <person name="Brent C.S."/>
            <person name="Hull J.J."/>
        </authorList>
    </citation>
    <scope>NUCLEOTIDE SEQUENCE</scope>
</reference>
<evidence type="ECO:0000256" key="2">
    <source>
        <dbReference type="SAM" id="SignalP"/>
    </source>
</evidence>
<evidence type="ECO:0000256" key="1">
    <source>
        <dbReference type="SAM" id="Phobius"/>
    </source>
</evidence>
<organism evidence="3">
    <name type="scientific">Lygus hesperus</name>
    <name type="common">Western plant bug</name>
    <dbReference type="NCBI Taxonomy" id="30085"/>
    <lineage>
        <taxon>Eukaryota</taxon>
        <taxon>Metazoa</taxon>
        <taxon>Ecdysozoa</taxon>
        <taxon>Arthropoda</taxon>
        <taxon>Hexapoda</taxon>
        <taxon>Insecta</taxon>
        <taxon>Pterygota</taxon>
        <taxon>Neoptera</taxon>
        <taxon>Paraneoptera</taxon>
        <taxon>Hemiptera</taxon>
        <taxon>Heteroptera</taxon>
        <taxon>Panheteroptera</taxon>
        <taxon>Cimicomorpha</taxon>
        <taxon>Miridae</taxon>
        <taxon>Mirini</taxon>
        <taxon>Lygus</taxon>
    </lineage>
</organism>
<proteinExistence type="predicted"/>
<feature type="signal peptide" evidence="2">
    <location>
        <begin position="1"/>
        <end position="23"/>
    </location>
</feature>
<keyword evidence="1" id="KW-1133">Transmembrane helix</keyword>
<dbReference type="AlphaFoldDB" id="A0A146LCC6"/>
<keyword evidence="1" id="KW-0812">Transmembrane</keyword>
<keyword evidence="1" id="KW-0472">Membrane</keyword>
<dbReference type="EMBL" id="GDHC01013823">
    <property type="protein sequence ID" value="JAQ04806.1"/>
    <property type="molecule type" value="Transcribed_RNA"/>
</dbReference>
<gene>
    <name evidence="3" type="ORF">g.94218</name>
</gene>
<feature type="transmembrane region" description="Helical" evidence="1">
    <location>
        <begin position="126"/>
        <end position="144"/>
    </location>
</feature>
<evidence type="ECO:0000313" key="3">
    <source>
        <dbReference type="EMBL" id="JAQ04806.1"/>
    </source>
</evidence>
<name>A0A146LCC6_LYGHE</name>
<accession>A0A146LCC6</accession>
<protein>
    <recommendedName>
        <fullName evidence="4">Secreted protein</fullName>
    </recommendedName>
</protein>
<feature type="chain" id="PRO_5007527060" description="Secreted protein" evidence="2">
    <location>
        <begin position="24"/>
        <end position="145"/>
    </location>
</feature>